<dbReference type="AlphaFoldDB" id="A0A4R1SBU3"/>
<evidence type="ECO:0000256" key="6">
    <source>
        <dbReference type="ARBA" id="ARBA00022692"/>
    </source>
</evidence>
<dbReference type="CDD" id="cd06261">
    <property type="entry name" value="TM_PBP2"/>
    <property type="match status" value="1"/>
</dbReference>
<comment type="similarity">
    <text evidence="2">Belongs to the binding-protein-dependent transport system permease family. MalFG subfamily.</text>
</comment>
<feature type="transmembrane region" description="Helical" evidence="9">
    <location>
        <begin position="189"/>
        <end position="214"/>
    </location>
</feature>
<feature type="transmembrane region" description="Helical" evidence="9">
    <location>
        <begin position="114"/>
        <end position="136"/>
    </location>
</feature>
<dbReference type="InterPro" id="IPR050901">
    <property type="entry name" value="BP-dep_ABC_trans_perm"/>
</dbReference>
<dbReference type="PANTHER" id="PTHR32243:SF50">
    <property type="entry name" value="MALTOSE_MALTODEXTRIN TRANSPORT SYSTEM PERMEASE PROTEIN MALG"/>
    <property type="match status" value="1"/>
</dbReference>
<dbReference type="GO" id="GO:0055085">
    <property type="term" value="P:transmembrane transport"/>
    <property type="evidence" value="ECO:0007669"/>
    <property type="project" value="InterPro"/>
</dbReference>
<dbReference type="GO" id="GO:0005886">
    <property type="term" value="C:plasma membrane"/>
    <property type="evidence" value="ECO:0007669"/>
    <property type="project" value="UniProtKB-SubCell"/>
</dbReference>
<evidence type="ECO:0000259" key="10">
    <source>
        <dbReference type="PROSITE" id="PS50928"/>
    </source>
</evidence>
<dbReference type="SUPFAM" id="SSF161098">
    <property type="entry name" value="MetI-like"/>
    <property type="match status" value="1"/>
</dbReference>
<keyword evidence="5" id="KW-0762">Sugar transport</keyword>
<dbReference type="InterPro" id="IPR000515">
    <property type="entry name" value="MetI-like"/>
</dbReference>
<evidence type="ECO:0000256" key="1">
    <source>
        <dbReference type="ARBA" id="ARBA00004651"/>
    </source>
</evidence>
<dbReference type="OrthoDB" id="9810086at2"/>
<gene>
    <name evidence="11" type="ORF">EDC14_1002249</name>
</gene>
<evidence type="ECO:0000313" key="11">
    <source>
        <dbReference type="EMBL" id="TCL76490.1"/>
    </source>
</evidence>
<evidence type="ECO:0000256" key="9">
    <source>
        <dbReference type="RuleBase" id="RU363032"/>
    </source>
</evidence>
<protein>
    <submittedName>
        <fullName evidence="11">Carbohydrate ABC transporter membrane protein 2 (CUT1 family)</fullName>
    </submittedName>
</protein>
<evidence type="ECO:0000256" key="5">
    <source>
        <dbReference type="ARBA" id="ARBA00022597"/>
    </source>
</evidence>
<comment type="subcellular location">
    <subcellularLocation>
        <location evidence="1 9">Cell membrane</location>
        <topology evidence="1 9">Multi-pass membrane protein</topology>
    </subcellularLocation>
</comment>
<evidence type="ECO:0000313" key="12">
    <source>
        <dbReference type="Proteomes" id="UP000295008"/>
    </source>
</evidence>
<evidence type="ECO:0000256" key="7">
    <source>
        <dbReference type="ARBA" id="ARBA00022989"/>
    </source>
</evidence>
<dbReference type="Gene3D" id="1.10.3720.10">
    <property type="entry name" value="MetI-like"/>
    <property type="match status" value="1"/>
</dbReference>
<dbReference type="PANTHER" id="PTHR32243">
    <property type="entry name" value="MALTOSE TRANSPORT SYSTEM PERMEASE-RELATED"/>
    <property type="match status" value="1"/>
</dbReference>
<dbReference type="InterPro" id="IPR035906">
    <property type="entry name" value="MetI-like_sf"/>
</dbReference>
<dbReference type="PROSITE" id="PS50928">
    <property type="entry name" value="ABC_TM1"/>
    <property type="match status" value="1"/>
</dbReference>
<keyword evidence="6 9" id="KW-0812">Transmembrane</keyword>
<evidence type="ECO:0000256" key="3">
    <source>
        <dbReference type="ARBA" id="ARBA00022448"/>
    </source>
</evidence>
<evidence type="ECO:0000256" key="4">
    <source>
        <dbReference type="ARBA" id="ARBA00022475"/>
    </source>
</evidence>
<feature type="transmembrane region" description="Helical" evidence="9">
    <location>
        <begin position="14"/>
        <end position="39"/>
    </location>
</feature>
<sequence>MPLRSRSLRRKNPLAKIILGCLLGAYLIWTWFPIVWMLMSALKTEQNMFSFPPKFIFAPTWNNYRVMFGQLGIGKYLCNSLIVAFTSTTIALLLGSLGGFALARGKIAAKKQIAFWIISTRMVPIAAVILPLYMIFRVFRVLNTLPALVFAHVSFNLPFAIWLMNGFFKEIPISIEEAAMADGCNKLQVFYYVALPIVLPGLLVTAILSMMFSWNDYAFASLFTGAESQTLPVIAARLITQYGIAWGQVMSMESFIFLPILAAGILIHKYLVRGLTMGAIK</sequence>
<feature type="domain" description="ABC transmembrane type-1" evidence="10">
    <location>
        <begin position="77"/>
        <end position="267"/>
    </location>
</feature>
<keyword evidence="7 9" id="KW-1133">Transmembrane helix</keyword>
<feature type="transmembrane region" description="Helical" evidence="9">
    <location>
        <begin position="255"/>
        <end position="272"/>
    </location>
</feature>
<feature type="transmembrane region" description="Helical" evidence="9">
    <location>
        <begin position="148"/>
        <end position="168"/>
    </location>
</feature>
<reference evidence="11 12" key="1">
    <citation type="submission" date="2019-03" db="EMBL/GenBank/DDBJ databases">
        <title>Genomic Encyclopedia of Type Strains, Phase IV (KMG-IV): sequencing the most valuable type-strain genomes for metagenomic binning, comparative biology and taxonomic classification.</title>
        <authorList>
            <person name="Goeker M."/>
        </authorList>
    </citation>
    <scope>NUCLEOTIDE SEQUENCE [LARGE SCALE GENOMIC DNA]</scope>
    <source>
        <strain evidence="11 12">LX-B</strain>
    </source>
</reference>
<dbReference type="Pfam" id="PF00528">
    <property type="entry name" value="BPD_transp_1"/>
    <property type="match status" value="1"/>
</dbReference>
<evidence type="ECO:0000256" key="8">
    <source>
        <dbReference type="ARBA" id="ARBA00023136"/>
    </source>
</evidence>
<feature type="transmembrane region" description="Helical" evidence="9">
    <location>
        <begin position="81"/>
        <end position="102"/>
    </location>
</feature>
<comment type="caution">
    <text evidence="11">The sequence shown here is derived from an EMBL/GenBank/DDBJ whole genome shotgun (WGS) entry which is preliminary data.</text>
</comment>
<keyword evidence="12" id="KW-1185">Reference proteome</keyword>
<organism evidence="11 12">
    <name type="scientific">Hydrogenispora ethanolica</name>
    <dbReference type="NCBI Taxonomy" id="1082276"/>
    <lineage>
        <taxon>Bacteria</taxon>
        <taxon>Bacillati</taxon>
        <taxon>Bacillota</taxon>
        <taxon>Hydrogenispora</taxon>
    </lineage>
</organism>
<name>A0A4R1SBU3_HYDET</name>
<accession>A0A4R1SBU3</accession>
<dbReference type="EMBL" id="SLUN01000002">
    <property type="protein sequence ID" value="TCL76490.1"/>
    <property type="molecule type" value="Genomic_DNA"/>
</dbReference>
<proteinExistence type="inferred from homology"/>
<dbReference type="Proteomes" id="UP000295008">
    <property type="component" value="Unassembled WGS sequence"/>
</dbReference>
<keyword evidence="3 9" id="KW-0813">Transport</keyword>
<keyword evidence="8 9" id="KW-0472">Membrane</keyword>
<keyword evidence="4" id="KW-1003">Cell membrane</keyword>
<evidence type="ECO:0000256" key="2">
    <source>
        <dbReference type="ARBA" id="ARBA00009047"/>
    </source>
</evidence>